<protein>
    <recommendedName>
        <fullName evidence="8">Tryptophan synthase alpha chain</fullName>
        <ecNumber evidence="8">4.2.1.20</ecNumber>
    </recommendedName>
</protein>
<dbReference type="GO" id="GO:0009507">
    <property type="term" value="C:chloroplast"/>
    <property type="evidence" value="ECO:0007669"/>
    <property type="project" value="UniProtKB-SubCell"/>
</dbReference>
<evidence type="ECO:0000256" key="8">
    <source>
        <dbReference type="HAMAP-Rule" id="MF_00131"/>
    </source>
</evidence>
<dbReference type="InterPro" id="IPR011060">
    <property type="entry name" value="RibuloseP-bd_barrel"/>
</dbReference>
<name>A0A1Z1MA97_9FLOR</name>
<dbReference type="NCBIfam" id="TIGR00262">
    <property type="entry name" value="trpA"/>
    <property type="match status" value="1"/>
</dbReference>
<organism evidence="10">
    <name type="scientific">Leptosiphonia brodiei</name>
    <dbReference type="NCBI Taxonomy" id="2608611"/>
    <lineage>
        <taxon>Eukaryota</taxon>
        <taxon>Rhodophyta</taxon>
        <taxon>Florideophyceae</taxon>
        <taxon>Rhodymeniophycidae</taxon>
        <taxon>Ceramiales</taxon>
        <taxon>Rhodomelaceae</taxon>
        <taxon>Polysiphonioideae</taxon>
        <taxon>Leptosiphonia</taxon>
    </lineage>
</organism>
<evidence type="ECO:0000256" key="3">
    <source>
        <dbReference type="ARBA" id="ARBA00022605"/>
    </source>
</evidence>
<keyword evidence="5 8" id="KW-0057">Aromatic amino acid biosynthesis</keyword>
<evidence type="ECO:0000256" key="7">
    <source>
        <dbReference type="ARBA" id="ARBA00049047"/>
    </source>
</evidence>
<evidence type="ECO:0000256" key="4">
    <source>
        <dbReference type="ARBA" id="ARBA00022822"/>
    </source>
</evidence>
<evidence type="ECO:0000256" key="1">
    <source>
        <dbReference type="ARBA" id="ARBA00004733"/>
    </source>
</evidence>
<dbReference type="PROSITE" id="PS00167">
    <property type="entry name" value="TRP_SYNTHASE_ALPHA"/>
    <property type="match status" value="1"/>
</dbReference>
<evidence type="ECO:0000256" key="5">
    <source>
        <dbReference type="ARBA" id="ARBA00023141"/>
    </source>
</evidence>
<dbReference type="PANTHER" id="PTHR43406">
    <property type="entry name" value="TRYPTOPHAN SYNTHASE, ALPHA CHAIN"/>
    <property type="match status" value="1"/>
</dbReference>
<dbReference type="UniPathway" id="UPA00035">
    <property type="reaction ID" value="UER00044"/>
</dbReference>
<sequence length="271" mass="29775">MNDISNVLHENYKRSVCSFIPFITAGYPNLDLTLEILYELDKQGVDAIELGVPYSDALADGILIQEASKVAINNGVNLDTVFFILKKTFGIISTPIIIFSYYNPILVRGIKSFIHEIASLNVKGLVIPDLPIEEADYILNLCKISQIELILFISPTSSNSRILNIIKKSPGCLYLVSSTGVTGIRDSIDSNINKIANEILIHSNKMIMLGFGIAKPEHVQDILKSDIGIHGIVVGSAFTKILSKYNNSDKNKDIVREVGSFCVQMKSAAVK</sequence>
<evidence type="ECO:0000256" key="9">
    <source>
        <dbReference type="RuleBase" id="RU003662"/>
    </source>
</evidence>
<dbReference type="InterPro" id="IPR018204">
    <property type="entry name" value="Trp_synthase_alpha_AS"/>
</dbReference>
<dbReference type="InterPro" id="IPR013785">
    <property type="entry name" value="Aldolase_TIM"/>
</dbReference>
<reference evidence="10" key="1">
    <citation type="journal article" date="2017" name="J. Phycol.">
        <title>Analysis of chloroplast genomes and a supermatrix inform reclassification of the Rhodomelaceae (Rhodophyta).</title>
        <authorList>
            <person name="Diaz-Tapia P."/>
            <person name="Maggs C.A."/>
            <person name="West J.A."/>
            <person name="Verbruggen H."/>
        </authorList>
    </citation>
    <scope>NUCLEOTIDE SEQUENCE</scope>
    <source>
        <strain evidence="10">PD516</strain>
    </source>
</reference>
<dbReference type="PANTHER" id="PTHR43406:SF1">
    <property type="entry name" value="TRYPTOPHAN SYNTHASE ALPHA CHAIN, CHLOROPLASTIC"/>
    <property type="match status" value="1"/>
</dbReference>
<dbReference type="SUPFAM" id="SSF51366">
    <property type="entry name" value="Ribulose-phoshate binding barrel"/>
    <property type="match status" value="1"/>
</dbReference>
<comment type="function">
    <text evidence="8">The alpha subunit is responsible for the aldol cleavage of indoleglycerol phosphate to indole and glyceraldehyde 3-phosphate.</text>
</comment>
<keyword evidence="6 8" id="KW-0456">Lyase</keyword>
<dbReference type="GeneID" id="33356118"/>
<feature type="active site" description="Proton acceptor" evidence="8">
    <location>
        <position position="49"/>
    </location>
</feature>
<dbReference type="EC" id="4.2.1.20" evidence="8"/>
<dbReference type="GO" id="GO:0004834">
    <property type="term" value="F:tryptophan synthase activity"/>
    <property type="evidence" value="ECO:0007669"/>
    <property type="project" value="UniProtKB-UniRule"/>
</dbReference>
<geneLocation type="chloroplast" evidence="10"/>
<comment type="pathway">
    <text evidence="1 8">Amino-acid biosynthesis; L-tryptophan biosynthesis; L-tryptophan from chorismate: step 5/5.</text>
</comment>
<dbReference type="HAMAP" id="MF_00131">
    <property type="entry name" value="Trp_synth_alpha"/>
    <property type="match status" value="1"/>
</dbReference>
<comment type="subcellular location">
    <subcellularLocation>
        <location evidence="8">Plastid</location>
        <location evidence="8">Chloroplast</location>
    </subcellularLocation>
</comment>
<keyword evidence="10" id="KW-0150">Chloroplast</keyword>
<comment type="catalytic activity">
    <reaction evidence="7 8">
        <text>(1S,2R)-1-C-(indol-3-yl)glycerol 3-phosphate + L-serine = D-glyceraldehyde 3-phosphate + L-tryptophan + H2O</text>
        <dbReference type="Rhea" id="RHEA:10532"/>
        <dbReference type="ChEBI" id="CHEBI:15377"/>
        <dbReference type="ChEBI" id="CHEBI:33384"/>
        <dbReference type="ChEBI" id="CHEBI:57912"/>
        <dbReference type="ChEBI" id="CHEBI:58866"/>
        <dbReference type="ChEBI" id="CHEBI:59776"/>
        <dbReference type="EC" id="4.2.1.20"/>
    </reaction>
</comment>
<dbReference type="Gene3D" id="3.20.20.70">
    <property type="entry name" value="Aldolase class I"/>
    <property type="match status" value="1"/>
</dbReference>
<keyword evidence="3 8" id="KW-0028">Amino-acid biosynthesis</keyword>
<dbReference type="Pfam" id="PF00290">
    <property type="entry name" value="Trp_syntA"/>
    <property type="match status" value="1"/>
</dbReference>
<dbReference type="AlphaFoldDB" id="A0A1Z1MA97"/>
<comment type="subunit">
    <text evidence="2 8">Tetramer of two alpha and two beta chains.</text>
</comment>
<dbReference type="CDD" id="cd04724">
    <property type="entry name" value="Tryptophan_synthase_alpha"/>
    <property type="match status" value="1"/>
</dbReference>
<evidence type="ECO:0000313" key="10">
    <source>
        <dbReference type="EMBL" id="ARW62843.1"/>
    </source>
</evidence>
<proteinExistence type="inferred from homology"/>
<dbReference type="RefSeq" id="YP_009394281.1">
    <property type="nucleotide sequence ID" value="NC_035272.1"/>
</dbReference>
<feature type="active site" description="Proton acceptor" evidence="8">
    <location>
        <position position="60"/>
    </location>
</feature>
<gene>
    <name evidence="8 10" type="primary">trpA</name>
</gene>
<evidence type="ECO:0000256" key="6">
    <source>
        <dbReference type="ARBA" id="ARBA00023239"/>
    </source>
</evidence>
<dbReference type="EMBL" id="MF101425">
    <property type="protein sequence ID" value="ARW62843.1"/>
    <property type="molecule type" value="Genomic_DNA"/>
</dbReference>
<dbReference type="GO" id="GO:0005829">
    <property type="term" value="C:cytosol"/>
    <property type="evidence" value="ECO:0007669"/>
    <property type="project" value="TreeGrafter"/>
</dbReference>
<comment type="similarity">
    <text evidence="8 9">Belongs to the TrpA family.</text>
</comment>
<evidence type="ECO:0000256" key="2">
    <source>
        <dbReference type="ARBA" id="ARBA00011270"/>
    </source>
</evidence>
<keyword evidence="4 8" id="KW-0822">Tryptophan biosynthesis</keyword>
<dbReference type="InterPro" id="IPR002028">
    <property type="entry name" value="Trp_synthase_suA"/>
</dbReference>
<keyword evidence="10" id="KW-0934">Plastid</keyword>
<accession>A0A1Z1MA97</accession>